<comment type="caution">
    <text evidence="1">The sequence shown here is derived from an EMBL/GenBank/DDBJ whole genome shotgun (WGS) entry which is preliminary data.</text>
</comment>
<proteinExistence type="predicted"/>
<dbReference type="Proteomes" id="UP000054995">
    <property type="component" value="Unassembled WGS sequence"/>
</dbReference>
<dbReference type="EMBL" id="JYDT01000011">
    <property type="protein sequence ID" value="KRY91779.1"/>
    <property type="molecule type" value="Genomic_DNA"/>
</dbReference>
<gene>
    <name evidence="1" type="ORF">T4D_8138</name>
</gene>
<protein>
    <submittedName>
        <fullName evidence="1">Uncharacterized protein</fullName>
    </submittedName>
</protein>
<reference evidence="1 2" key="1">
    <citation type="submission" date="2015-01" db="EMBL/GenBank/DDBJ databases">
        <title>Evolution of Trichinella species and genotypes.</title>
        <authorList>
            <person name="Korhonen P.K."/>
            <person name="Edoardo P."/>
            <person name="Giuseppe L.R."/>
            <person name="Gasser R.B."/>
        </authorList>
    </citation>
    <scope>NUCLEOTIDE SEQUENCE [LARGE SCALE GENOMIC DNA]</scope>
    <source>
        <strain evidence="1">ISS470</strain>
    </source>
</reference>
<dbReference type="AlphaFoldDB" id="A0A0V1G2S3"/>
<evidence type="ECO:0000313" key="2">
    <source>
        <dbReference type="Proteomes" id="UP000054995"/>
    </source>
</evidence>
<evidence type="ECO:0000313" key="1">
    <source>
        <dbReference type="EMBL" id="KRY91779.1"/>
    </source>
</evidence>
<name>A0A0V1G2S3_TRIPS</name>
<organism evidence="1 2">
    <name type="scientific">Trichinella pseudospiralis</name>
    <name type="common">Parasitic roundworm</name>
    <dbReference type="NCBI Taxonomy" id="6337"/>
    <lineage>
        <taxon>Eukaryota</taxon>
        <taxon>Metazoa</taxon>
        <taxon>Ecdysozoa</taxon>
        <taxon>Nematoda</taxon>
        <taxon>Enoplea</taxon>
        <taxon>Dorylaimia</taxon>
        <taxon>Trichinellida</taxon>
        <taxon>Trichinellidae</taxon>
        <taxon>Trichinella</taxon>
    </lineage>
</organism>
<accession>A0A0V1G2S3</accession>
<sequence>MHKMLFMICVYPIANGCFFLADFPYKYHRVRWHCDDHKVIFDEMRYANIDIFKKAFGRDKMFKKFYLMIKYS</sequence>
<keyword evidence="2" id="KW-1185">Reference proteome</keyword>